<feature type="binding site" evidence="8">
    <location>
        <position position="354"/>
    </location>
    <ligand>
        <name>Mn(2+)</name>
        <dbReference type="ChEBI" id="CHEBI:29035"/>
        <label>2</label>
    </ligand>
</feature>
<feature type="binding site" evidence="8">
    <location>
        <position position="270"/>
    </location>
    <ligand>
        <name>Mn(2+)</name>
        <dbReference type="ChEBI" id="CHEBI:29035"/>
        <label>2</label>
    </ligand>
</feature>
<dbReference type="InterPro" id="IPR000819">
    <property type="entry name" value="Peptidase_M17_C"/>
</dbReference>
<sequence length="506" mass="57110">MNFIIDDKTNIEKYNDCIVLGIFKTSNNFYINYDVNDITKKYIINTLLKVKFQAKIGSTILLLNVPKIDFLRVLLVGCGDQLKINDVKFKKIVHNTIHVIKKEGIQNVFYCLILLFIKNKTMFWKINVIIQKVAHKYYIFNFFKNEKKKTNIEQPIVIFPISDNKYKDEMKESIKYSQAVISAIKITKDLSNFPPNICNSKFLVQKSKELAQKYPNNISIEILNKKELKKLGMHAYLSVGEGSKNESYMSIIHFNKIKHISQKPIVLIGKGVTFDSGGISIKPSKNMHQMKFDMSGAATVLGIMSFLAKLKLPLYVIGILAISENMLGESAYRPGDIIKTMSGKTVEIINTDAEGRLLLCDVLTYVERFFFPDLVIDIATLTGACIASLGDVCSGVFSNNQNLEKELIKSGLESDDKVWALPLFSEYYQQLKSDCADMTNVSASHPGAITAACFLSLFAKKFVWAHLDIAGTSVQLKNSQYPISTGRPIPLLSHFLLHKSDNNYII</sequence>
<feature type="domain" description="Cytosol aminopeptidase" evidence="9">
    <location>
        <begin position="350"/>
        <end position="357"/>
    </location>
</feature>
<dbReference type="PRINTS" id="PR00481">
    <property type="entry name" value="LAMNOPPTDASE"/>
</dbReference>
<comment type="catalytic activity">
    <reaction evidence="1 8">
        <text>Release of an N-terminal amino acid, Xaa-|-Yaa-, in which Xaa is preferably Leu, but may be other amino acids including Pro although not Arg or Lys, and Yaa may be Pro. Amino acid amides and methyl esters are also readily hydrolyzed, but rates on arylamides are exceedingly low.</text>
        <dbReference type="EC" id="3.4.11.1"/>
    </reaction>
</comment>
<dbReference type="InterPro" id="IPR011356">
    <property type="entry name" value="Leucine_aapep/pepB"/>
</dbReference>
<protein>
    <recommendedName>
        <fullName evidence="8">Probable cytosol aminopeptidase</fullName>
        <ecNumber evidence="8">3.4.11.1</ecNumber>
    </recommendedName>
    <alternativeName>
        <fullName evidence="8">Leucine aminopeptidase</fullName>
        <shortName evidence="8">LAP</shortName>
        <ecNumber evidence="8">3.4.11.10</ecNumber>
    </alternativeName>
    <alternativeName>
        <fullName evidence="8">Leucyl aminopeptidase</fullName>
    </alternativeName>
</protein>
<dbReference type="Gene3D" id="3.40.630.10">
    <property type="entry name" value="Zn peptidases"/>
    <property type="match status" value="1"/>
</dbReference>
<dbReference type="PANTHER" id="PTHR11963:SF23">
    <property type="entry name" value="CYTOSOL AMINOPEPTIDASE"/>
    <property type="match status" value="1"/>
</dbReference>
<dbReference type="PANTHER" id="PTHR11963">
    <property type="entry name" value="LEUCINE AMINOPEPTIDASE-RELATED"/>
    <property type="match status" value="1"/>
</dbReference>
<evidence type="ECO:0000256" key="6">
    <source>
        <dbReference type="ARBA" id="ARBA00022801"/>
    </source>
</evidence>
<proteinExistence type="inferred from homology"/>
<keyword evidence="8" id="KW-0963">Cytoplasm</keyword>
<keyword evidence="6 8" id="KW-0378">Hydrolase</keyword>
<feature type="binding site" evidence="8">
    <location>
        <position position="275"/>
    </location>
    <ligand>
        <name>Mn(2+)</name>
        <dbReference type="ChEBI" id="CHEBI:29035"/>
        <label>1</label>
    </ligand>
</feature>
<feature type="active site" evidence="8">
    <location>
        <position position="356"/>
    </location>
</feature>
<feature type="active site" evidence="8">
    <location>
        <position position="282"/>
    </location>
</feature>
<evidence type="ECO:0000256" key="3">
    <source>
        <dbReference type="ARBA" id="ARBA00009528"/>
    </source>
</evidence>
<dbReference type="InterPro" id="IPR008283">
    <property type="entry name" value="Peptidase_M17_N"/>
</dbReference>
<keyword evidence="8" id="KW-0479">Metal-binding</keyword>
<comment type="cofactor">
    <cofactor evidence="8">
        <name>Mn(2+)</name>
        <dbReference type="ChEBI" id="CHEBI:29035"/>
    </cofactor>
    <text evidence="8">Binds 2 manganese ions per subunit.</text>
</comment>
<dbReference type="InterPro" id="IPR043472">
    <property type="entry name" value="Macro_dom-like"/>
</dbReference>
<dbReference type="SUPFAM" id="SSF53187">
    <property type="entry name" value="Zn-dependent exopeptidases"/>
    <property type="match status" value="1"/>
</dbReference>
<keyword evidence="5 8" id="KW-0645">Protease</keyword>
<organism evidence="10 11">
    <name type="scientific">Buchnera aphidicola</name>
    <name type="common">Thelaxes californica</name>
    <dbReference type="NCBI Taxonomy" id="1315998"/>
    <lineage>
        <taxon>Bacteria</taxon>
        <taxon>Pseudomonadati</taxon>
        <taxon>Pseudomonadota</taxon>
        <taxon>Gammaproteobacteria</taxon>
        <taxon>Enterobacterales</taxon>
        <taxon>Erwiniaceae</taxon>
        <taxon>Buchnera</taxon>
    </lineage>
</organism>
<keyword evidence="11" id="KW-1185">Reference proteome</keyword>
<dbReference type="CDD" id="cd00433">
    <property type="entry name" value="Peptidase_M17"/>
    <property type="match status" value="1"/>
</dbReference>
<dbReference type="GO" id="GO:0070006">
    <property type="term" value="F:metalloaminopeptidase activity"/>
    <property type="evidence" value="ECO:0007669"/>
    <property type="project" value="InterPro"/>
</dbReference>
<dbReference type="EC" id="3.4.11.1" evidence="8"/>
<dbReference type="GO" id="GO:0006508">
    <property type="term" value="P:proteolysis"/>
    <property type="evidence" value="ECO:0007669"/>
    <property type="project" value="UniProtKB-KW"/>
</dbReference>
<dbReference type="Pfam" id="PF02789">
    <property type="entry name" value="Peptidase_M17_N"/>
    <property type="match status" value="1"/>
</dbReference>
<feature type="binding site" evidence="8">
    <location>
        <position position="293"/>
    </location>
    <ligand>
        <name>Mn(2+)</name>
        <dbReference type="ChEBI" id="CHEBI:29035"/>
        <label>2</label>
    </ligand>
</feature>
<feature type="binding site" evidence="8">
    <location>
        <position position="275"/>
    </location>
    <ligand>
        <name>Mn(2+)</name>
        <dbReference type="ChEBI" id="CHEBI:29035"/>
        <label>2</label>
    </ligand>
</feature>
<dbReference type="Proteomes" id="UP000298782">
    <property type="component" value="Chromosome"/>
</dbReference>
<keyword evidence="4 8" id="KW-0031">Aminopeptidase</keyword>
<name>A0A4D6YP06_9GAMM</name>
<dbReference type="SUPFAM" id="SSF52949">
    <property type="entry name" value="Macro domain-like"/>
    <property type="match status" value="1"/>
</dbReference>
<dbReference type="EC" id="3.4.11.10" evidence="8"/>
<comment type="catalytic activity">
    <reaction evidence="2 8">
        <text>Release of an N-terminal amino acid, preferentially leucine, but not glutamic or aspartic acids.</text>
        <dbReference type="EC" id="3.4.11.10"/>
    </reaction>
</comment>
<reference evidence="10 11" key="2">
    <citation type="submission" date="2019-05" db="EMBL/GenBank/DDBJ databases">
        <title>Genome evolution of the obligate endosymbiont Buchnera aphidicola.</title>
        <authorList>
            <person name="Moran N.A."/>
        </authorList>
    </citation>
    <scope>NUCLEOTIDE SEQUENCE [LARGE SCALE GENOMIC DNA]</scope>
    <source>
        <strain evidence="10 11">Tca</strain>
    </source>
</reference>
<dbReference type="OrthoDB" id="9809354at2"/>
<evidence type="ECO:0000256" key="8">
    <source>
        <dbReference type="HAMAP-Rule" id="MF_00181"/>
    </source>
</evidence>
<evidence type="ECO:0000313" key="10">
    <source>
        <dbReference type="EMBL" id="QCI26815.1"/>
    </source>
</evidence>
<dbReference type="InterPro" id="IPR023042">
    <property type="entry name" value="Peptidase_M17_leu_NH2_pept"/>
</dbReference>
<evidence type="ECO:0000256" key="2">
    <source>
        <dbReference type="ARBA" id="ARBA00000967"/>
    </source>
</evidence>
<dbReference type="Gene3D" id="3.40.220.10">
    <property type="entry name" value="Leucine Aminopeptidase, subunit E, domain 1"/>
    <property type="match status" value="1"/>
</dbReference>
<evidence type="ECO:0000256" key="7">
    <source>
        <dbReference type="ARBA" id="ARBA00023211"/>
    </source>
</evidence>
<dbReference type="Pfam" id="PF00883">
    <property type="entry name" value="Peptidase_M17"/>
    <property type="match status" value="1"/>
</dbReference>
<dbReference type="AlphaFoldDB" id="A0A4D6YP06"/>
<evidence type="ECO:0000256" key="5">
    <source>
        <dbReference type="ARBA" id="ARBA00022670"/>
    </source>
</evidence>
<dbReference type="GO" id="GO:0030145">
    <property type="term" value="F:manganese ion binding"/>
    <property type="evidence" value="ECO:0007669"/>
    <property type="project" value="UniProtKB-UniRule"/>
</dbReference>
<dbReference type="NCBIfam" id="NF002074">
    <property type="entry name" value="PRK00913.1-4"/>
    <property type="match status" value="1"/>
</dbReference>
<dbReference type="RefSeq" id="WP_158353522.1">
    <property type="nucleotide sequence ID" value="NZ_CP034852.1"/>
</dbReference>
<evidence type="ECO:0000313" key="11">
    <source>
        <dbReference type="Proteomes" id="UP000298782"/>
    </source>
</evidence>
<feature type="binding site" evidence="8">
    <location>
        <position position="352"/>
    </location>
    <ligand>
        <name>Mn(2+)</name>
        <dbReference type="ChEBI" id="CHEBI:29035"/>
        <label>1</label>
    </ligand>
</feature>
<feature type="binding site" evidence="8">
    <location>
        <position position="354"/>
    </location>
    <ligand>
        <name>Mn(2+)</name>
        <dbReference type="ChEBI" id="CHEBI:29035"/>
        <label>1</label>
    </ligand>
</feature>
<dbReference type="EMBL" id="CP034852">
    <property type="protein sequence ID" value="QCI26815.1"/>
    <property type="molecule type" value="Genomic_DNA"/>
</dbReference>
<accession>A0A4D6YP06</accession>
<dbReference type="GO" id="GO:0005737">
    <property type="term" value="C:cytoplasm"/>
    <property type="evidence" value="ECO:0007669"/>
    <property type="project" value="UniProtKB-SubCell"/>
</dbReference>
<evidence type="ECO:0000259" key="9">
    <source>
        <dbReference type="PROSITE" id="PS00631"/>
    </source>
</evidence>
<comment type="function">
    <text evidence="8">Presumably involved in the processing and regular turnover of intracellular proteins. Catalyzes the removal of unsubstituted N-terminal amino acids from various peptides.</text>
</comment>
<comment type="subcellular location">
    <subcellularLocation>
        <location evidence="8">Cytoplasm</location>
    </subcellularLocation>
</comment>
<keyword evidence="7 8" id="KW-0464">Manganese</keyword>
<dbReference type="HAMAP" id="MF_00181">
    <property type="entry name" value="Cytosol_peptidase_M17"/>
    <property type="match status" value="1"/>
</dbReference>
<comment type="similarity">
    <text evidence="3 8">Belongs to the peptidase M17 family.</text>
</comment>
<dbReference type="PROSITE" id="PS00631">
    <property type="entry name" value="CYTOSOL_AP"/>
    <property type="match status" value="1"/>
</dbReference>
<evidence type="ECO:0000256" key="1">
    <source>
        <dbReference type="ARBA" id="ARBA00000135"/>
    </source>
</evidence>
<evidence type="ECO:0000256" key="4">
    <source>
        <dbReference type="ARBA" id="ARBA00022438"/>
    </source>
</evidence>
<gene>
    <name evidence="8" type="primary">pepA</name>
    <name evidence="10" type="ORF">D9V80_01420</name>
</gene>
<reference evidence="10 11" key="1">
    <citation type="submission" date="2018-12" db="EMBL/GenBank/DDBJ databases">
        <authorList>
            <person name="Chong R.A."/>
        </authorList>
    </citation>
    <scope>NUCLEOTIDE SEQUENCE [LARGE SCALE GENOMIC DNA]</scope>
    <source>
        <strain evidence="10 11">Tca</strain>
    </source>
</reference>